<dbReference type="PANTHER" id="PTHR24061">
    <property type="entry name" value="CALCIUM-SENSING RECEPTOR-RELATED"/>
    <property type="match status" value="1"/>
</dbReference>
<evidence type="ECO:0000313" key="8">
    <source>
        <dbReference type="Ensembl" id="ENSDCDP00010048118.1"/>
    </source>
</evidence>
<feature type="transmembrane region" description="Helical" evidence="6">
    <location>
        <begin position="200"/>
        <end position="224"/>
    </location>
</feature>
<dbReference type="GO" id="GO:0005886">
    <property type="term" value="C:plasma membrane"/>
    <property type="evidence" value="ECO:0007669"/>
    <property type="project" value="TreeGrafter"/>
</dbReference>
<feature type="transmembrane region" description="Helical" evidence="6">
    <location>
        <begin position="239"/>
        <end position="259"/>
    </location>
</feature>
<reference evidence="8 9" key="1">
    <citation type="submission" date="2020-06" db="EMBL/GenBank/DDBJ databases">
        <authorList>
            <consortium name="Wellcome Sanger Institute Data Sharing"/>
        </authorList>
    </citation>
    <scope>NUCLEOTIDE SEQUENCE [LARGE SCALE GENOMIC DNA]</scope>
</reference>
<dbReference type="InterPro" id="IPR038550">
    <property type="entry name" value="GPCR_3_9-Cys_sf"/>
</dbReference>
<evidence type="ECO:0000256" key="5">
    <source>
        <dbReference type="ARBA" id="ARBA00023180"/>
    </source>
</evidence>
<dbReference type="Gene3D" id="2.10.50.30">
    <property type="entry name" value="GPCR, family 3, nine cysteines domain"/>
    <property type="match status" value="1"/>
</dbReference>
<keyword evidence="4 6" id="KW-0472">Membrane</keyword>
<dbReference type="InterPro" id="IPR001828">
    <property type="entry name" value="ANF_lig-bd_rcpt"/>
</dbReference>
<sequence>MWVGTEAWIADSQIAMLDSHNILTGAIGLAIPKAQVTGLWEYILDVTPLDMYGNGIFTEFWETTFNCKFYTNNETIEQRKCTGREDLSGVQGIFTDMSILPILNNVYKAVYAAAHALHKVLDCGETCTNKQKPKPIQVPVSVCSESCPPGTRKAARKGKPVCCYDCIPLTCVQCHLEFWSNMQKDDCIKKEIEYLSYKEIIGILLTAISILGSCMTSLISVIFLKYKSTPIVKANNSELSFLLLFALILCFLCALTFIGQPSDWSCMLRHTAFGITFVLCISCVLGKTLVVLMAFRVAVTEIA</sequence>
<dbReference type="InterPro" id="IPR028082">
    <property type="entry name" value="Peripla_BP_I"/>
</dbReference>
<comment type="subcellular location">
    <subcellularLocation>
        <location evidence="1">Membrane</location>
        <topology evidence="1">Multi-pass membrane protein</topology>
    </subcellularLocation>
</comment>
<dbReference type="InterPro" id="IPR000068">
    <property type="entry name" value="GPCR_3_Ca_sens_rcpt-rel"/>
</dbReference>
<proteinExistence type="predicted"/>
<dbReference type="PANTHER" id="PTHR24061:SF528">
    <property type="entry name" value="C-FAMILY ODORANT RECEPTOR OLFCD2-RELATED"/>
    <property type="match status" value="1"/>
</dbReference>
<dbReference type="Pfam" id="PF01094">
    <property type="entry name" value="ANF_receptor"/>
    <property type="match status" value="1"/>
</dbReference>
<dbReference type="InterPro" id="IPR011500">
    <property type="entry name" value="GPCR_3_9-Cys_dom"/>
</dbReference>
<keyword evidence="5" id="KW-0325">Glycoprotein</keyword>
<dbReference type="GO" id="GO:0004930">
    <property type="term" value="F:G protein-coupled receptor activity"/>
    <property type="evidence" value="ECO:0007669"/>
    <property type="project" value="InterPro"/>
</dbReference>
<protein>
    <recommendedName>
        <fullName evidence="7">G-protein coupled receptors family 3 profile domain-containing protein</fullName>
    </recommendedName>
</protein>
<dbReference type="FunFam" id="2.10.50.30:FF:000013">
    <property type="entry name" value="Calcium-sensing receptor"/>
    <property type="match status" value="1"/>
</dbReference>
<reference evidence="8" key="3">
    <citation type="submission" date="2025-09" db="UniProtKB">
        <authorList>
            <consortium name="Ensembl"/>
        </authorList>
    </citation>
    <scope>IDENTIFICATION</scope>
</reference>
<evidence type="ECO:0000256" key="1">
    <source>
        <dbReference type="ARBA" id="ARBA00004141"/>
    </source>
</evidence>
<evidence type="ECO:0000259" key="7">
    <source>
        <dbReference type="PROSITE" id="PS50259"/>
    </source>
</evidence>
<name>A0AAY4DRT5_9TELE</name>
<evidence type="ECO:0000256" key="6">
    <source>
        <dbReference type="SAM" id="Phobius"/>
    </source>
</evidence>
<dbReference type="InterPro" id="IPR017978">
    <property type="entry name" value="GPCR_3_C"/>
</dbReference>
<dbReference type="SUPFAM" id="SSF53822">
    <property type="entry name" value="Periplasmic binding protein-like I"/>
    <property type="match status" value="1"/>
</dbReference>
<evidence type="ECO:0000256" key="2">
    <source>
        <dbReference type="ARBA" id="ARBA00022692"/>
    </source>
</evidence>
<dbReference type="Ensembl" id="ENSDCDT00010058444.1">
    <property type="protein sequence ID" value="ENSDCDP00010048118.1"/>
    <property type="gene ID" value="ENSDCDG00010029032.1"/>
</dbReference>
<dbReference type="GeneTree" id="ENSGT01050000244874"/>
<evidence type="ECO:0000256" key="4">
    <source>
        <dbReference type="ARBA" id="ARBA00023136"/>
    </source>
</evidence>
<dbReference type="PROSITE" id="PS50259">
    <property type="entry name" value="G_PROTEIN_RECEP_F3_4"/>
    <property type="match status" value="1"/>
</dbReference>
<accession>A0AAY4DRT5</accession>
<evidence type="ECO:0000313" key="9">
    <source>
        <dbReference type="Proteomes" id="UP000694580"/>
    </source>
</evidence>
<dbReference type="Pfam" id="PF00003">
    <property type="entry name" value="7tm_3"/>
    <property type="match status" value="1"/>
</dbReference>
<keyword evidence="3 6" id="KW-1133">Transmembrane helix</keyword>
<dbReference type="Gene3D" id="3.40.50.2300">
    <property type="match status" value="2"/>
</dbReference>
<feature type="transmembrane region" description="Helical" evidence="6">
    <location>
        <begin position="271"/>
        <end position="295"/>
    </location>
</feature>
<organism evidence="8 9">
    <name type="scientific">Denticeps clupeoides</name>
    <name type="common">denticle herring</name>
    <dbReference type="NCBI Taxonomy" id="299321"/>
    <lineage>
        <taxon>Eukaryota</taxon>
        <taxon>Metazoa</taxon>
        <taxon>Chordata</taxon>
        <taxon>Craniata</taxon>
        <taxon>Vertebrata</taxon>
        <taxon>Euteleostomi</taxon>
        <taxon>Actinopterygii</taxon>
        <taxon>Neopterygii</taxon>
        <taxon>Teleostei</taxon>
        <taxon>Clupei</taxon>
        <taxon>Clupeiformes</taxon>
        <taxon>Denticipitoidei</taxon>
        <taxon>Denticipitidae</taxon>
        <taxon>Denticeps</taxon>
    </lineage>
</organism>
<dbReference type="Pfam" id="PF07562">
    <property type="entry name" value="NCD3G"/>
    <property type="match status" value="1"/>
</dbReference>
<dbReference type="Proteomes" id="UP000694580">
    <property type="component" value="Chromosome 19"/>
</dbReference>
<feature type="domain" description="G-protein coupled receptors family 3 profile" evidence="7">
    <location>
        <begin position="201"/>
        <end position="303"/>
    </location>
</feature>
<keyword evidence="9" id="KW-1185">Reference proteome</keyword>
<evidence type="ECO:0000256" key="3">
    <source>
        <dbReference type="ARBA" id="ARBA00022989"/>
    </source>
</evidence>
<keyword evidence="2 6" id="KW-0812">Transmembrane</keyword>
<reference evidence="8" key="2">
    <citation type="submission" date="2025-08" db="UniProtKB">
        <authorList>
            <consortium name="Ensembl"/>
        </authorList>
    </citation>
    <scope>IDENTIFICATION</scope>
</reference>
<dbReference type="AlphaFoldDB" id="A0AAY4DRT5"/>